<protein>
    <recommendedName>
        <fullName evidence="3">SAP domain-containing protein</fullName>
    </recommendedName>
</protein>
<evidence type="ECO:0008006" key="3">
    <source>
        <dbReference type="Google" id="ProtNLM"/>
    </source>
</evidence>
<evidence type="ECO:0000313" key="2">
    <source>
        <dbReference type="Proteomes" id="UP000821853"/>
    </source>
</evidence>
<dbReference type="EMBL" id="JABSTR010000004">
    <property type="protein sequence ID" value="KAH9368685.1"/>
    <property type="molecule type" value="Genomic_DNA"/>
</dbReference>
<dbReference type="Proteomes" id="UP000821853">
    <property type="component" value="Chromosome 2"/>
</dbReference>
<reference evidence="1 2" key="1">
    <citation type="journal article" date="2020" name="Cell">
        <title>Large-Scale Comparative Analyses of Tick Genomes Elucidate Their Genetic Diversity and Vector Capacities.</title>
        <authorList>
            <consortium name="Tick Genome and Microbiome Consortium (TIGMIC)"/>
            <person name="Jia N."/>
            <person name="Wang J."/>
            <person name="Shi W."/>
            <person name="Du L."/>
            <person name="Sun Y."/>
            <person name="Zhan W."/>
            <person name="Jiang J.F."/>
            <person name="Wang Q."/>
            <person name="Zhang B."/>
            <person name="Ji P."/>
            <person name="Bell-Sakyi L."/>
            <person name="Cui X.M."/>
            <person name="Yuan T.T."/>
            <person name="Jiang B.G."/>
            <person name="Yang W.F."/>
            <person name="Lam T.T."/>
            <person name="Chang Q.C."/>
            <person name="Ding S.J."/>
            <person name="Wang X.J."/>
            <person name="Zhu J.G."/>
            <person name="Ruan X.D."/>
            <person name="Zhao L."/>
            <person name="Wei J.T."/>
            <person name="Ye R.Z."/>
            <person name="Que T.C."/>
            <person name="Du C.H."/>
            <person name="Zhou Y.H."/>
            <person name="Cheng J.X."/>
            <person name="Dai P.F."/>
            <person name="Guo W.B."/>
            <person name="Han X.H."/>
            <person name="Huang E.J."/>
            <person name="Li L.F."/>
            <person name="Wei W."/>
            <person name="Gao Y.C."/>
            <person name="Liu J.Z."/>
            <person name="Shao H.Z."/>
            <person name="Wang X."/>
            <person name="Wang C.C."/>
            <person name="Yang T.C."/>
            <person name="Huo Q.B."/>
            <person name="Li W."/>
            <person name="Chen H.Y."/>
            <person name="Chen S.E."/>
            <person name="Zhou L.G."/>
            <person name="Ni X.B."/>
            <person name="Tian J.H."/>
            <person name="Sheng Y."/>
            <person name="Liu T."/>
            <person name="Pan Y.S."/>
            <person name="Xia L.Y."/>
            <person name="Li J."/>
            <person name="Zhao F."/>
            <person name="Cao W.C."/>
        </authorList>
    </citation>
    <scope>NUCLEOTIDE SEQUENCE [LARGE SCALE GENOMIC DNA]</scope>
    <source>
        <strain evidence="1">HaeL-2018</strain>
    </source>
</reference>
<name>A0A9J6G0D2_HAELO</name>
<dbReference type="Gene3D" id="1.10.720.30">
    <property type="entry name" value="SAP domain"/>
    <property type="match status" value="1"/>
</dbReference>
<comment type="caution">
    <text evidence="1">The sequence shown here is derived from an EMBL/GenBank/DDBJ whole genome shotgun (WGS) entry which is preliminary data.</text>
</comment>
<dbReference type="OrthoDB" id="6509628at2759"/>
<proteinExistence type="predicted"/>
<gene>
    <name evidence="1" type="ORF">HPB48_004704</name>
</gene>
<sequence length="170" mass="18856">MREELARRHLDTTGSNEDLIQRLKADIRSSLKLAPPAEADTSTPTTAAPLMLDPATVQSLSLLFQRLPRPAATGTTLPDLSSSILQFDDSHSDSVNVYDLMTAQRVEQQLASCDDGTTRLIAAGKLKGTARSWHLAFSNQYTTWATWSVAFKDTVPAELTLIEWQEYEYI</sequence>
<evidence type="ECO:0000313" key="1">
    <source>
        <dbReference type="EMBL" id="KAH9368685.1"/>
    </source>
</evidence>
<keyword evidence="2" id="KW-1185">Reference proteome</keyword>
<accession>A0A9J6G0D2</accession>
<organism evidence="1 2">
    <name type="scientific">Haemaphysalis longicornis</name>
    <name type="common">Bush tick</name>
    <dbReference type="NCBI Taxonomy" id="44386"/>
    <lineage>
        <taxon>Eukaryota</taxon>
        <taxon>Metazoa</taxon>
        <taxon>Ecdysozoa</taxon>
        <taxon>Arthropoda</taxon>
        <taxon>Chelicerata</taxon>
        <taxon>Arachnida</taxon>
        <taxon>Acari</taxon>
        <taxon>Parasitiformes</taxon>
        <taxon>Ixodida</taxon>
        <taxon>Ixodoidea</taxon>
        <taxon>Ixodidae</taxon>
        <taxon>Haemaphysalinae</taxon>
        <taxon>Haemaphysalis</taxon>
    </lineage>
</organism>
<dbReference type="AlphaFoldDB" id="A0A9J6G0D2"/>
<dbReference type="InterPro" id="IPR036361">
    <property type="entry name" value="SAP_dom_sf"/>
</dbReference>
<dbReference type="VEuPathDB" id="VectorBase:HLOH_049268"/>